<protein>
    <submittedName>
        <fullName evidence="2">Uncharacterized protein</fullName>
    </submittedName>
</protein>
<feature type="transmembrane region" description="Helical" evidence="1">
    <location>
        <begin position="33"/>
        <end position="54"/>
    </location>
</feature>
<keyword evidence="1" id="KW-1133">Transmembrane helix</keyword>
<sequence>IIVKKRPSPIKLNIIRNLCYHILQIYRTFLSSYLLLLTYHLNKYLILIILEVIYDRNRDLETKLNKLCFSTGLSILAILKILDNLFLAVYSIINEFRRNYCSNNYQRCSVVAATYKLYKLMFVIFSCFGLLLLLVSFGKSYGEILPALQCITSTYDLFFYTLILLALFLEICFYSFVIFTSLMDVLFLPLSLLYKLRKIVNGLDFRYLIHSGFVLCINYTTIPAVYSFLVLNCLIYLTFLYGTSFFLGTEKFSFKKYTPVFFFFLGGPSPSWDIVPTFIHSFITFGLLGPHNIVSYFGGWGPLLISHFLYDDD</sequence>
<reference evidence="2" key="2">
    <citation type="submission" date="2023-05" db="EMBL/GenBank/DDBJ databases">
        <authorList>
            <person name="Fouks B."/>
        </authorList>
    </citation>
    <scope>NUCLEOTIDE SEQUENCE</scope>
    <source>
        <strain evidence="2">Stay&amp;Tobe</strain>
        <tissue evidence="2">Testes</tissue>
    </source>
</reference>
<accession>A0AAD8ADW0</accession>
<feature type="transmembrane region" description="Helical" evidence="1">
    <location>
        <begin position="203"/>
        <end position="222"/>
    </location>
</feature>
<evidence type="ECO:0000313" key="3">
    <source>
        <dbReference type="Proteomes" id="UP001233999"/>
    </source>
</evidence>
<feature type="transmembrane region" description="Helical" evidence="1">
    <location>
        <begin position="157"/>
        <end position="182"/>
    </location>
</feature>
<feature type="transmembrane region" description="Helical" evidence="1">
    <location>
        <begin position="260"/>
        <end position="287"/>
    </location>
</feature>
<feature type="non-terminal residue" evidence="2">
    <location>
        <position position="313"/>
    </location>
</feature>
<feature type="transmembrane region" description="Helical" evidence="1">
    <location>
        <begin position="74"/>
        <end position="96"/>
    </location>
</feature>
<comment type="caution">
    <text evidence="2">The sequence shown here is derived from an EMBL/GenBank/DDBJ whole genome shotgun (WGS) entry which is preliminary data.</text>
</comment>
<evidence type="ECO:0000256" key="1">
    <source>
        <dbReference type="SAM" id="Phobius"/>
    </source>
</evidence>
<evidence type="ECO:0000313" key="2">
    <source>
        <dbReference type="EMBL" id="KAJ9597333.1"/>
    </source>
</evidence>
<feature type="transmembrane region" description="Helical" evidence="1">
    <location>
        <begin position="293"/>
        <end position="310"/>
    </location>
</feature>
<gene>
    <name evidence="2" type="ORF">L9F63_011804</name>
</gene>
<dbReference type="AlphaFoldDB" id="A0AAD8ADW0"/>
<name>A0AAD8ADW0_DIPPU</name>
<dbReference type="Proteomes" id="UP001233999">
    <property type="component" value="Unassembled WGS sequence"/>
</dbReference>
<proteinExistence type="predicted"/>
<feature type="non-terminal residue" evidence="2">
    <location>
        <position position="1"/>
    </location>
</feature>
<keyword evidence="3" id="KW-1185">Reference proteome</keyword>
<feature type="transmembrane region" description="Helical" evidence="1">
    <location>
        <begin position="228"/>
        <end position="248"/>
    </location>
</feature>
<organism evidence="2 3">
    <name type="scientific">Diploptera punctata</name>
    <name type="common">Pacific beetle cockroach</name>
    <dbReference type="NCBI Taxonomy" id="6984"/>
    <lineage>
        <taxon>Eukaryota</taxon>
        <taxon>Metazoa</taxon>
        <taxon>Ecdysozoa</taxon>
        <taxon>Arthropoda</taxon>
        <taxon>Hexapoda</taxon>
        <taxon>Insecta</taxon>
        <taxon>Pterygota</taxon>
        <taxon>Neoptera</taxon>
        <taxon>Polyneoptera</taxon>
        <taxon>Dictyoptera</taxon>
        <taxon>Blattodea</taxon>
        <taxon>Blaberoidea</taxon>
        <taxon>Blaberidae</taxon>
        <taxon>Diplopterinae</taxon>
        <taxon>Diploptera</taxon>
    </lineage>
</organism>
<feature type="transmembrane region" description="Helical" evidence="1">
    <location>
        <begin position="117"/>
        <end position="137"/>
    </location>
</feature>
<keyword evidence="1" id="KW-0812">Transmembrane</keyword>
<reference evidence="2" key="1">
    <citation type="journal article" date="2023" name="IScience">
        <title>Live-bearing cockroach genome reveals convergent evolutionary mechanisms linked to viviparity in insects and beyond.</title>
        <authorList>
            <person name="Fouks B."/>
            <person name="Harrison M.C."/>
            <person name="Mikhailova A.A."/>
            <person name="Marchal E."/>
            <person name="English S."/>
            <person name="Carruthers M."/>
            <person name="Jennings E.C."/>
            <person name="Chiamaka E.L."/>
            <person name="Frigard R.A."/>
            <person name="Pippel M."/>
            <person name="Attardo G.M."/>
            <person name="Benoit J.B."/>
            <person name="Bornberg-Bauer E."/>
            <person name="Tobe S.S."/>
        </authorList>
    </citation>
    <scope>NUCLEOTIDE SEQUENCE</scope>
    <source>
        <strain evidence="2">Stay&amp;Tobe</strain>
    </source>
</reference>
<keyword evidence="1" id="KW-0472">Membrane</keyword>
<dbReference type="EMBL" id="JASPKZ010001617">
    <property type="protein sequence ID" value="KAJ9597333.1"/>
    <property type="molecule type" value="Genomic_DNA"/>
</dbReference>